<dbReference type="NCBIfam" id="NF033679">
    <property type="entry name" value="DNRLRE_dom"/>
    <property type="match status" value="1"/>
</dbReference>
<accession>A0A6J7WUW3</accession>
<evidence type="ECO:0000259" key="1">
    <source>
        <dbReference type="PROSITE" id="PS50853"/>
    </source>
</evidence>
<sequence>MATTSIKSTKDASTLAGGASGTIIASDWNGFDQHHPVGNAGSGAYRFRSLIYFPISFTGWAGVTSASLVLTTSTAHNSWGTSTKSLNVARSLVPWTEDAGAENNWTQWVNNTYNNYGYHNTAGTDYDTSDMTTVSVSGTRPSTVTIDVTEQVRSWLNGATNNGFILYLGTETSDSHYAEFYSREYATSSARPTLNIEYTTNTTPTAPTLNSPLSAARQDGGVTFNFTQNDADVNDYITGYQVDVASDSGFSNIVFTDTDTVANQQSTISAFYSGANGLTPLSTYYWRVKTQDKAGAWSPYSTNVTTNTFKINLAPSVPSGLGPTGGAVVTTLTPTFTGTTSDTNTGDRVASVRVRLYLTNGTSVWDSGDVAVAANGAFSVACGVTLTAATNYYWTASAKDTFGYSSSVSSSASFSTFAGGVTLATPNDDTSTGWVKTLTPTFTFTALSNISQYTLKVYDTGGALFTTVGPTSPTPATSISYVYASTALQWNSRYFWTITATVNGQALAESAQAMFHTNSKPVALALSPSDGAAVGTTDPTFTIQFSDTDLSYGLPDSPTSLEVEVSRVSNLDIMYTLSKTSGLDVTSNGLNKTNSTVTAGAGGTTLTNDVQYRYRSRYKDNAGVSSNNTGDWSTYRIFKPTNPPTVASVVAIAADLTSGVVNKPNPTVQYSYTGSASKAQAQRRVVAKNGSGTVVYDSGFVVSSATSGSTPTVTIPTGYLVQGEQVKFEITARDTELVDSAIVSSTTYNTTWSPPGDVDGVSATSENGSVIVRWDAVVNALFSKYRIYRRDYGTTTWDDIADVSSISTTSYIDYESGIGKRYDYRVTQYSDNGGGNILESNPLTAIVATSSSSEDNWFIVPTNNYGLSIELYAQSENRSSPFQEEVFEPFGRTRKVVVRTARYGAEGSFEAFIPSDEVAVKLEKLNAVLSTLSPVWLKDPYGLVIKVYLGAPELSYQPVGHLVATINYIEVE</sequence>
<dbReference type="Gene3D" id="2.60.40.10">
    <property type="entry name" value="Immunoglobulins"/>
    <property type="match status" value="4"/>
</dbReference>
<dbReference type="Pfam" id="PF25788">
    <property type="entry name" value="Ig_Rha78A_N"/>
    <property type="match status" value="1"/>
</dbReference>
<dbReference type="InterPro" id="IPR003961">
    <property type="entry name" value="FN3_dom"/>
</dbReference>
<dbReference type="PROSITE" id="PS50853">
    <property type="entry name" value="FN3"/>
    <property type="match status" value="1"/>
</dbReference>
<dbReference type="EMBL" id="LR798289">
    <property type="protein sequence ID" value="CAB5220618.1"/>
    <property type="molecule type" value="Genomic_DNA"/>
</dbReference>
<proteinExistence type="predicted"/>
<dbReference type="InterPro" id="IPR036116">
    <property type="entry name" value="FN3_sf"/>
</dbReference>
<feature type="domain" description="Fibronectin type-III" evidence="1">
    <location>
        <begin position="754"/>
        <end position="853"/>
    </location>
</feature>
<dbReference type="SUPFAM" id="SSF49265">
    <property type="entry name" value="Fibronectin type III"/>
    <property type="match status" value="2"/>
</dbReference>
<dbReference type="InterPro" id="IPR013783">
    <property type="entry name" value="Ig-like_fold"/>
</dbReference>
<organism evidence="2">
    <name type="scientific">uncultured Caudovirales phage</name>
    <dbReference type="NCBI Taxonomy" id="2100421"/>
    <lineage>
        <taxon>Viruses</taxon>
        <taxon>Duplodnaviria</taxon>
        <taxon>Heunggongvirae</taxon>
        <taxon>Uroviricota</taxon>
        <taxon>Caudoviricetes</taxon>
        <taxon>Peduoviridae</taxon>
        <taxon>Maltschvirus</taxon>
        <taxon>Maltschvirus maltsch</taxon>
    </lineage>
</organism>
<reference evidence="2" key="1">
    <citation type="submission" date="2020-05" db="EMBL/GenBank/DDBJ databases">
        <authorList>
            <person name="Chiriac C."/>
            <person name="Salcher M."/>
            <person name="Ghai R."/>
            <person name="Kavagutti S V."/>
        </authorList>
    </citation>
    <scope>NUCLEOTIDE SEQUENCE</scope>
</reference>
<protein>
    <recommendedName>
        <fullName evidence="1">Fibronectin type-III domain-containing protein</fullName>
    </recommendedName>
</protein>
<gene>
    <name evidence="2" type="ORF">UFOVP357_5</name>
</gene>
<evidence type="ECO:0000313" key="2">
    <source>
        <dbReference type="EMBL" id="CAB5220618.1"/>
    </source>
</evidence>
<name>A0A6J7WUW3_9CAUD</name>